<evidence type="ECO:0000256" key="1">
    <source>
        <dbReference type="SAM" id="MobiDB-lite"/>
    </source>
</evidence>
<reference evidence="4" key="1">
    <citation type="submission" date="2016-09" db="EMBL/GenBank/DDBJ databases">
        <authorList>
            <person name="Koehorst J."/>
        </authorList>
    </citation>
    <scope>NUCLEOTIDE SEQUENCE [LARGE SCALE GENOMIC DNA]</scope>
</reference>
<organism evidence="3 4">
    <name type="scientific">Akkermansia glycaniphila</name>
    <dbReference type="NCBI Taxonomy" id="1679444"/>
    <lineage>
        <taxon>Bacteria</taxon>
        <taxon>Pseudomonadati</taxon>
        <taxon>Verrucomicrobiota</taxon>
        <taxon>Verrucomicrobiia</taxon>
        <taxon>Verrucomicrobiales</taxon>
        <taxon>Akkermansiaceae</taxon>
        <taxon>Akkermansia</taxon>
    </lineage>
</organism>
<feature type="region of interest" description="Disordered" evidence="1">
    <location>
        <begin position="117"/>
        <end position="141"/>
    </location>
</feature>
<dbReference type="GO" id="GO:0003677">
    <property type="term" value="F:DNA binding"/>
    <property type="evidence" value="ECO:0007669"/>
    <property type="project" value="InterPro"/>
</dbReference>
<feature type="domain" description="HTH cro/C1-type" evidence="2">
    <location>
        <begin position="50"/>
        <end position="105"/>
    </location>
</feature>
<dbReference type="SUPFAM" id="SSF47413">
    <property type="entry name" value="lambda repressor-like DNA-binding domains"/>
    <property type="match status" value="1"/>
</dbReference>
<dbReference type="PROSITE" id="PS50943">
    <property type="entry name" value="HTH_CROC1"/>
    <property type="match status" value="1"/>
</dbReference>
<dbReference type="RefSeq" id="WP_067776655.1">
    <property type="nucleotide sequence ID" value="NZ_LIGX01000030.1"/>
</dbReference>
<dbReference type="Pfam" id="PF13560">
    <property type="entry name" value="HTH_31"/>
    <property type="match status" value="1"/>
</dbReference>
<keyword evidence="4" id="KW-1185">Reference proteome</keyword>
<gene>
    <name evidence="3" type="ORF">PYTT_2204</name>
</gene>
<evidence type="ECO:0000259" key="2">
    <source>
        <dbReference type="PROSITE" id="PS50943"/>
    </source>
</evidence>
<dbReference type="KEGG" id="agl:PYTT_2204"/>
<evidence type="ECO:0000313" key="3">
    <source>
        <dbReference type="EMBL" id="SEH97308.1"/>
    </source>
</evidence>
<proteinExistence type="predicted"/>
<dbReference type="Gene3D" id="1.10.260.40">
    <property type="entry name" value="lambda repressor-like DNA-binding domains"/>
    <property type="match status" value="1"/>
</dbReference>
<dbReference type="STRING" id="1679444.PYTT_2204"/>
<dbReference type="SMART" id="SM00530">
    <property type="entry name" value="HTH_XRE"/>
    <property type="match status" value="1"/>
</dbReference>
<dbReference type="Proteomes" id="UP000176204">
    <property type="component" value="Chromosome I"/>
</dbReference>
<protein>
    <submittedName>
        <fullName evidence="3">Cro/c1-type helix-turn-helix domain</fullName>
    </submittedName>
</protein>
<dbReference type="EMBL" id="LT629973">
    <property type="protein sequence ID" value="SEH97308.1"/>
    <property type="molecule type" value="Genomic_DNA"/>
</dbReference>
<evidence type="ECO:0000313" key="4">
    <source>
        <dbReference type="Proteomes" id="UP000176204"/>
    </source>
</evidence>
<dbReference type="AlphaFoldDB" id="A0A1C7PAY4"/>
<dbReference type="InterPro" id="IPR001387">
    <property type="entry name" value="Cro/C1-type_HTH"/>
</dbReference>
<dbReference type="OrthoDB" id="9760333at2"/>
<dbReference type="CDD" id="cd00093">
    <property type="entry name" value="HTH_XRE"/>
    <property type="match status" value="1"/>
</dbReference>
<name>A0A1C7PAY4_9BACT</name>
<dbReference type="InterPro" id="IPR010982">
    <property type="entry name" value="Lambda_DNA-bd_dom_sf"/>
</dbReference>
<accession>A0A1C7PAY4</accession>
<sequence length="141" mass="15702">MEEEKEYLPIDLTRNKSFRTIEEAIDPLLTPEVRAIMEELRSNTIVSRTLARMRVQAGLSQTEMARNCGFTQPRISGIESATDDKLQLPVIRMYCAILRKPFKAVLADGTKLQVPVPTDYSLPGRRKPGKTGKSGGKPVTA</sequence>